<keyword evidence="2 7" id="KW-0808">Transferase</keyword>
<evidence type="ECO:0000256" key="2">
    <source>
        <dbReference type="ARBA" id="ARBA00022679"/>
    </source>
</evidence>
<dbReference type="Proteomes" id="UP000005143">
    <property type="component" value="Unassembled WGS sequence"/>
</dbReference>
<dbReference type="EMBL" id="AGUD01000047">
    <property type="protein sequence ID" value="EHN12087.1"/>
    <property type="molecule type" value="Genomic_DNA"/>
</dbReference>
<evidence type="ECO:0000256" key="4">
    <source>
        <dbReference type="ARBA" id="ARBA00022777"/>
    </source>
</evidence>
<dbReference type="SUPFAM" id="SSF53613">
    <property type="entry name" value="Ribokinase-like"/>
    <property type="match status" value="1"/>
</dbReference>
<dbReference type="Pfam" id="PF00294">
    <property type="entry name" value="PfkB"/>
    <property type="match status" value="1"/>
</dbReference>
<name>H0E2L3_9ACTN</name>
<feature type="domain" description="Carbohydrate kinase PfkB" evidence="6">
    <location>
        <begin position="12"/>
        <end position="305"/>
    </location>
</feature>
<dbReference type="GO" id="GO:0008865">
    <property type="term" value="F:fructokinase activity"/>
    <property type="evidence" value="ECO:0007669"/>
    <property type="project" value="UniProtKB-EC"/>
</dbReference>
<accession>H0E2L3</accession>
<dbReference type="EC" id="2.7.1.4" evidence="7"/>
<organism evidence="7 8">
    <name type="scientific">Patulibacter medicamentivorans</name>
    <dbReference type="NCBI Taxonomy" id="1097667"/>
    <lineage>
        <taxon>Bacteria</taxon>
        <taxon>Bacillati</taxon>
        <taxon>Actinomycetota</taxon>
        <taxon>Thermoleophilia</taxon>
        <taxon>Solirubrobacterales</taxon>
        <taxon>Patulibacteraceae</taxon>
        <taxon>Patulibacter</taxon>
    </lineage>
</organism>
<dbReference type="InterPro" id="IPR050306">
    <property type="entry name" value="PfkB_Carbo_kinase"/>
</dbReference>
<evidence type="ECO:0000256" key="1">
    <source>
        <dbReference type="ARBA" id="ARBA00010688"/>
    </source>
</evidence>
<protein>
    <submittedName>
        <fullName evidence="7">Fructokinase</fullName>
        <ecNumber evidence="7">2.7.1.4</ecNumber>
    </submittedName>
</protein>
<dbReference type="PANTHER" id="PTHR43085">
    <property type="entry name" value="HEXOKINASE FAMILY MEMBER"/>
    <property type="match status" value="1"/>
</dbReference>
<evidence type="ECO:0000256" key="3">
    <source>
        <dbReference type="ARBA" id="ARBA00022741"/>
    </source>
</evidence>
<evidence type="ECO:0000313" key="7">
    <source>
        <dbReference type="EMBL" id="EHN12087.1"/>
    </source>
</evidence>
<gene>
    <name evidence="7" type="ORF">PAI11_10260</name>
</gene>
<keyword evidence="3" id="KW-0547">Nucleotide-binding</keyword>
<dbReference type="GO" id="GO:0005524">
    <property type="term" value="F:ATP binding"/>
    <property type="evidence" value="ECO:0007669"/>
    <property type="project" value="UniProtKB-KW"/>
</dbReference>
<reference evidence="7 8" key="1">
    <citation type="journal article" date="2013" name="Biodegradation">
        <title>Quantitative proteomic analysis of ibuprofen-degrading Patulibacter sp. strain I11.</title>
        <authorList>
            <person name="Almeida B."/>
            <person name="Kjeldal H."/>
            <person name="Lolas I."/>
            <person name="Knudsen A.D."/>
            <person name="Carvalho G."/>
            <person name="Nielsen K.L."/>
            <person name="Barreto Crespo M.T."/>
            <person name="Stensballe A."/>
            <person name="Nielsen J.L."/>
        </authorList>
    </citation>
    <scope>NUCLEOTIDE SEQUENCE [LARGE SCALE GENOMIC DNA]</scope>
    <source>
        <strain evidence="7 8">I11</strain>
    </source>
</reference>
<dbReference type="Gene3D" id="3.40.1190.20">
    <property type="match status" value="1"/>
</dbReference>
<keyword evidence="4 7" id="KW-0418">Kinase</keyword>
<evidence type="ECO:0000256" key="5">
    <source>
        <dbReference type="ARBA" id="ARBA00022840"/>
    </source>
</evidence>
<proteinExistence type="inferred from homology"/>
<keyword evidence="5" id="KW-0067">ATP-binding</keyword>
<sequence length="307" mass="31494">MIAPSHRIPRTLVLGEVLVDAICEHPVARFEEVDGFVPHLGGAKANVSVVVARHGGRAALAGVVGADPWGRWLRRRLAVEGVDLDWLLSVDGVATPVAFVTTDADAEPSYAFHGAGLTPGFGALAAVIEPAVDGCDALFLGTSMQVERDHREVARTARARALERGMPVVFDPNLRLDLWADPADAIAVAREGVPGAFLVKANRGELRMLTGEDDPIAGARALLGAGAANVVVTLGPDGALLVADGVERTVPGVAARAVNATGAGDTIAGVLLARLARDGWATATLAGALPEAVAAAARSTESWGAVS</sequence>
<evidence type="ECO:0000313" key="8">
    <source>
        <dbReference type="Proteomes" id="UP000005143"/>
    </source>
</evidence>
<comment type="caution">
    <text evidence="7">The sequence shown here is derived from an EMBL/GenBank/DDBJ whole genome shotgun (WGS) entry which is preliminary data.</text>
</comment>
<evidence type="ECO:0000259" key="6">
    <source>
        <dbReference type="Pfam" id="PF00294"/>
    </source>
</evidence>
<dbReference type="PANTHER" id="PTHR43085:SF1">
    <property type="entry name" value="PSEUDOURIDINE KINASE-RELATED"/>
    <property type="match status" value="1"/>
</dbReference>
<comment type="similarity">
    <text evidence="1">Belongs to the carbohydrate kinase PfkB family.</text>
</comment>
<dbReference type="InterPro" id="IPR011611">
    <property type="entry name" value="PfkB_dom"/>
</dbReference>
<dbReference type="InterPro" id="IPR029056">
    <property type="entry name" value="Ribokinase-like"/>
</dbReference>
<dbReference type="AlphaFoldDB" id="H0E2L3"/>
<keyword evidence="8" id="KW-1185">Reference proteome</keyword>